<feature type="transmembrane region" description="Helical" evidence="8">
    <location>
        <begin position="229"/>
        <end position="249"/>
    </location>
</feature>
<reference evidence="9 10" key="1">
    <citation type="submission" date="2019-07" db="EMBL/GenBank/DDBJ databases">
        <title>Full genome sequence of Humibacter sp. WJ7-1.</title>
        <authorList>
            <person name="Im W.-T."/>
        </authorList>
    </citation>
    <scope>NUCLEOTIDE SEQUENCE [LARGE SCALE GENOMIC DNA]</scope>
    <source>
        <strain evidence="9 10">WJ7-1</strain>
    </source>
</reference>
<dbReference type="PANTHER" id="PTHR31686:SF1">
    <property type="entry name" value="SULFITE EFFLUX PUMP SSU1"/>
    <property type="match status" value="1"/>
</dbReference>
<feature type="transmembrane region" description="Helical" evidence="8">
    <location>
        <begin position="191"/>
        <end position="209"/>
    </location>
</feature>
<dbReference type="CDD" id="cd09319">
    <property type="entry name" value="TDT_like_1"/>
    <property type="match status" value="1"/>
</dbReference>
<dbReference type="AlphaFoldDB" id="A0A5B8M8N8"/>
<dbReference type="EMBL" id="CP042305">
    <property type="protein sequence ID" value="QDZ16793.1"/>
    <property type="molecule type" value="Genomic_DNA"/>
</dbReference>
<keyword evidence="3" id="KW-0813">Transport</keyword>
<feature type="transmembrane region" description="Helical" evidence="8">
    <location>
        <begin position="57"/>
        <end position="77"/>
    </location>
</feature>
<dbReference type="PANTHER" id="PTHR31686">
    <property type="match status" value="1"/>
</dbReference>
<keyword evidence="6 8" id="KW-1133">Transmembrane helix</keyword>
<feature type="transmembrane region" description="Helical" evidence="8">
    <location>
        <begin position="15"/>
        <end position="36"/>
    </location>
</feature>
<dbReference type="KEGG" id="huw:FPZ11_08915"/>
<feature type="transmembrane region" description="Helical" evidence="8">
    <location>
        <begin position="295"/>
        <end position="316"/>
    </location>
</feature>
<evidence type="ECO:0000256" key="3">
    <source>
        <dbReference type="ARBA" id="ARBA00022448"/>
    </source>
</evidence>
<evidence type="ECO:0000256" key="5">
    <source>
        <dbReference type="ARBA" id="ARBA00022692"/>
    </source>
</evidence>
<dbReference type="OrthoDB" id="958273at2"/>
<sequence>MATGILSVGLHAEGFLVASEALLVIAAIAYLLLVVLNVWRIVAYPREVVHDFRSPQVAFFFYTFVAGTNVLGTRLAVDGDTLPAAVLLGLSCLVWLVLGYAVPWAVILDRRGKETLSGMNGAWFVWAVACQSVAVLSATLEPELPPLRAFLSIIAFASWSVGIILYAIIGITVVVRLLVYGITPEGMGPPYWVAMGAASITVLAGSHVVEMKATAMTAVTTSLAAGGSVVFWSFATWLIPVLVAVGWWRHVTHKVPLRYEPALWSIVFPLGMYAVCGINLGEADALPVVAWTGRIFLWLALAAWLVVFIATCVHLVRSMRRTHVDDISRAPVDGA</sequence>
<evidence type="ECO:0000256" key="2">
    <source>
        <dbReference type="ARBA" id="ARBA00008566"/>
    </source>
</evidence>
<dbReference type="InterPro" id="IPR004695">
    <property type="entry name" value="SLAC1/Mae1/Ssu1/TehA"/>
</dbReference>
<dbReference type="Gene3D" id="1.50.10.150">
    <property type="entry name" value="Voltage-dependent anion channel"/>
    <property type="match status" value="1"/>
</dbReference>
<keyword evidence="7 8" id="KW-0472">Membrane</keyword>
<comment type="similarity">
    <text evidence="2">Belongs to the tellurite-resistance/dicarboxylate transporter (TDT) family.</text>
</comment>
<evidence type="ECO:0000256" key="1">
    <source>
        <dbReference type="ARBA" id="ARBA00004651"/>
    </source>
</evidence>
<evidence type="ECO:0000256" key="4">
    <source>
        <dbReference type="ARBA" id="ARBA00022475"/>
    </source>
</evidence>
<accession>A0A5B8M8N8</accession>
<proteinExistence type="inferred from homology"/>
<evidence type="ECO:0000256" key="8">
    <source>
        <dbReference type="SAM" id="Phobius"/>
    </source>
</evidence>
<evidence type="ECO:0000256" key="7">
    <source>
        <dbReference type="ARBA" id="ARBA00023136"/>
    </source>
</evidence>
<dbReference type="Proteomes" id="UP000320216">
    <property type="component" value="Chromosome"/>
</dbReference>
<evidence type="ECO:0000256" key="6">
    <source>
        <dbReference type="ARBA" id="ARBA00022989"/>
    </source>
</evidence>
<evidence type="ECO:0000313" key="10">
    <source>
        <dbReference type="Proteomes" id="UP000320216"/>
    </source>
</evidence>
<feature type="transmembrane region" description="Helical" evidence="8">
    <location>
        <begin position="120"/>
        <end position="138"/>
    </location>
</feature>
<name>A0A5B8M8N8_9MICO</name>
<gene>
    <name evidence="9" type="ORF">FPZ11_08915</name>
</gene>
<evidence type="ECO:0000313" key="9">
    <source>
        <dbReference type="EMBL" id="QDZ16793.1"/>
    </source>
</evidence>
<feature type="transmembrane region" description="Helical" evidence="8">
    <location>
        <begin position="150"/>
        <end position="179"/>
    </location>
</feature>
<protein>
    <submittedName>
        <fullName evidence="9">Tellurite resistance protein permease</fullName>
    </submittedName>
</protein>
<organism evidence="9 10">
    <name type="scientific">Humibacter ginsenosidimutans</name>
    <dbReference type="NCBI Taxonomy" id="2599293"/>
    <lineage>
        <taxon>Bacteria</taxon>
        <taxon>Bacillati</taxon>
        <taxon>Actinomycetota</taxon>
        <taxon>Actinomycetes</taxon>
        <taxon>Micrococcales</taxon>
        <taxon>Microbacteriaceae</taxon>
        <taxon>Humibacter</taxon>
    </lineage>
</organism>
<dbReference type="GO" id="GO:0000319">
    <property type="term" value="F:sulfite transmembrane transporter activity"/>
    <property type="evidence" value="ECO:0007669"/>
    <property type="project" value="TreeGrafter"/>
</dbReference>
<dbReference type="InterPro" id="IPR051629">
    <property type="entry name" value="Sulfite_efflux_TDT"/>
</dbReference>
<keyword evidence="5 8" id="KW-0812">Transmembrane</keyword>
<dbReference type="Pfam" id="PF03595">
    <property type="entry name" value="SLAC1"/>
    <property type="match status" value="1"/>
</dbReference>
<dbReference type="GO" id="GO:0005886">
    <property type="term" value="C:plasma membrane"/>
    <property type="evidence" value="ECO:0007669"/>
    <property type="project" value="UniProtKB-SubCell"/>
</dbReference>
<comment type="subcellular location">
    <subcellularLocation>
        <location evidence="1">Cell membrane</location>
        <topology evidence="1">Multi-pass membrane protein</topology>
    </subcellularLocation>
</comment>
<keyword evidence="10" id="KW-1185">Reference proteome</keyword>
<feature type="transmembrane region" description="Helical" evidence="8">
    <location>
        <begin position="261"/>
        <end position="280"/>
    </location>
</feature>
<feature type="transmembrane region" description="Helical" evidence="8">
    <location>
        <begin position="83"/>
        <end position="108"/>
    </location>
</feature>
<keyword evidence="4" id="KW-1003">Cell membrane</keyword>
<dbReference type="InterPro" id="IPR038665">
    <property type="entry name" value="Voltage-dep_anion_channel_sf"/>
</dbReference>